<proteinExistence type="predicted"/>
<reference evidence="1" key="2">
    <citation type="journal article" date="2013" name="Mar. Genomics">
        <title>Expression of sulfatases in Rhodopirellula baltica and the diversity of sulfatases in the genus Rhodopirellula.</title>
        <authorList>
            <person name="Wegner C.E."/>
            <person name="Richter-Heitmann T."/>
            <person name="Klindworth A."/>
            <person name="Klockow C."/>
            <person name="Richter M."/>
            <person name="Achstetter T."/>
            <person name="Glockner F.O."/>
            <person name="Harder J."/>
        </authorList>
    </citation>
    <scope>NUCLEOTIDE SEQUENCE [LARGE SCALE GENOMIC DNA]</scope>
    <source>
        <strain evidence="1">6C</strain>
    </source>
</reference>
<dbReference type="AlphaFoldDB" id="M2A859"/>
<comment type="caution">
    <text evidence="1">The sequence shown here is derived from an EMBL/GenBank/DDBJ whole genome shotgun (WGS) entry which is preliminary data.</text>
</comment>
<evidence type="ECO:0000313" key="2">
    <source>
        <dbReference type="Proteomes" id="UP000011529"/>
    </source>
</evidence>
<dbReference type="EMBL" id="ANMO01000082">
    <property type="protein sequence ID" value="EMB17876.1"/>
    <property type="molecule type" value="Genomic_DNA"/>
</dbReference>
<dbReference type="PATRIC" id="fig|1263867.3.peg.1470"/>
<sequence length="49" mass="5408">MVVRYWTALTPDSVVAVVTSWPDRPAYKEVLLACRDAADEPTQKTQDGG</sequence>
<dbReference type="Proteomes" id="UP000011529">
    <property type="component" value="Unassembled WGS sequence"/>
</dbReference>
<name>M2A859_9BACT</name>
<reference evidence="1" key="1">
    <citation type="submission" date="2012-11" db="EMBL/GenBank/DDBJ databases">
        <title>Permanent draft genomes of Rhodopirellula europaea strain SH398 and 6C.</title>
        <authorList>
            <person name="Richter M."/>
            <person name="Richter-Heitmann T."/>
            <person name="Frank C."/>
            <person name="Harder J."/>
            <person name="Glockner F.O."/>
        </authorList>
    </citation>
    <scope>NUCLEOTIDE SEQUENCE</scope>
    <source>
        <strain evidence="1">6C</strain>
    </source>
</reference>
<evidence type="ECO:0000313" key="1">
    <source>
        <dbReference type="EMBL" id="EMB17876.1"/>
    </source>
</evidence>
<gene>
    <name evidence="1" type="ORF">RE6C_01391</name>
</gene>
<accession>M2A859</accession>
<keyword evidence="2" id="KW-1185">Reference proteome</keyword>
<organism evidence="1 2">
    <name type="scientific">Rhodopirellula europaea 6C</name>
    <dbReference type="NCBI Taxonomy" id="1263867"/>
    <lineage>
        <taxon>Bacteria</taxon>
        <taxon>Pseudomonadati</taxon>
        <taxon>Planctomycetota</taxon>
        <taxon>Planctomycetia</taxon>
        <taxon>Pirellulales</taxon>
        <taxon>Pirellulaceae</taxon>
        <taxon>Rhodopirellula</taxon>
    </lineage>
</organism>
<protein>
    <submittedName>
        <fullName evidence="1">Uncharacterized protein</fullName>
    </submittedName>
</protein>